<dbReference type="AlphaFoldDB" id="A0A6A5WBJ6"/>
<dbReference type="OrthoDB" id="4424523at2759"/>
<organism evidence="2 3">
    <name type="scientific">Amniculicola lignicola CBS 123094</name>
    <dbReference type="NCBI Taxonomy" id="1392246"/>
    <lineage>
        <taxon>Eukaryota</taxon>
        <taxon>Fungi</taxon>
        <taxon>Dikarya</taxon>
        <taxon>Ascomycota</taxon>
        <taxon>Pezizomycotina</taxon>
        <taxon>Dothideomycetes</taxon>
        <taxon>Pleosporomycetidae</taxon>
        <taxon>Pleosporales</taxon>
        <taxon>Amniculicolaceae</taxon>
        <taxon>Amniculicola</taxon>
    </lineage>
</organism>
<evidence type="ECO:0000256" key="1">
    <source>
        <dbReference type="SAM" id="MobiDB-lite"/>
    </source>
</evidence>
<keyword evidence="3" id="KW-1185">Reference proteome</keyword>
<feature type="compositionally biased region" description="Basic and acidic residues" evidence="1">
    <location>
        <begin position="166"/>
        <end position="178"/>
    </location>
</feature>
<feature type="compositionally biased region" description="Acidic residues" evidence="1">
    <location>
        <begin position="151"/>
        <end position="165"/>
    </location>
</feature>
<gene>
    <name evidence="2" type="ORF">P154DRAFT_621094</name>
</gene>
<dbReference type="Proteomes" id="UP000799779">
    <property type="component" value="Unassembled WGS sequence"/>
</dbReference>
<evidence type="ECO:0000313" key="2">
    <source>
        <dbReference type="EMBL" id="KAF1999230.1"/>
    </source>
</evidence>
<reference evidence="2" key="1">
    <citation type="journal article" date="2020" name="Stud. Mycol.">
        <title>101 Dothideomycetes genomes: a test case for predicting lifestyles and emergence of pathogens.</title>
        <authorList>
            <person name="Haridas S."/>
            <person name="Albert R."/>
            <person name="Binder M."/>
            <person name="Bloem J."/>
            <person name="Labutti K."/>
            <person name="Salamov A."/>
            <person name="Andreopoulos B."/>
            <person name="Baker S."/>
            <person name="Barry K."/>
            <person name="Bills G."/>
            <person name="Bluhm B."/>
            <person name="Cannon C."/>
            <person name="Castanera R."/>
            <person name="Culley D."/>
            <person name="Daum C."/>
            <person name="Ezra D."/>
            <person name="Gonzalez J."/>
            <person name="Henrissat B."/>
            <person name="Kuo A."/>
            <person name="Liang C."/>
            <person name="Lipzen A."/>
            <person name="Lutzoni F."/>
            <person name="Magnuson J."/>
            <person name="Mondo S."/>
            <person name="Nolan M."/>
            <person name="Ohm R."/>
            <person name="Pangilinan J."/>
            <person name="Park H.-J."/>
            <person name="Ramirez L."/>
            <person name="Alfaro M."/>
            <person name="Sun H."/>
            <person name="Tritt A."/>
            <person name="Yoshinaga Y."/>
            <person name="Zwiers L.-H."/>
            <person name="Turgeon B."/>
            <person name="Goodwin S."/>
            <person name="Spatafora J."/>
            <person name="Crous P."/>
            <person name="Grigoriev I."/>
        </authorList>
    </citation>
    <scope>NUCLEOTIDE SEQUENCE</scope>
    <source>
        <strain evidence="2">CBS 123094</strain>
    </source>
</reference>
<accession>A0A6A5WBJ6</accession>
<protein>
    <submittedName>
        <fullName evidence="2">Uncharacterized protein</fullName>
    </submittedName>
</protein>
<name>A0A6A5WBJ6_9PLEO</name>
<sequence>MASLIERLRVRFEQYPDAKLGFVVYRTTYEDEKAWMKFIDLLTTQTIARIKDSALVGLEDRLDWNIQEDRETLNSASYATVRDHFRKWVADEKEPNHGMARHRVCILIDSWAVASMGNWNVGKEEFNILPTTWVRLLSKNDEGRTIWEEQGISDEEEDENEDEESDRIKTGEMKSEKEEVKTDQISICMVALSYVFPRTFELLEGPGWHNFAHPWDVVKE</sequence>
<evidence type="ECO:0000313" key="3">
    <source>
        <dbReference type="Proteomes" id="UP000799779"/>
    </source>
</evidence>
<dbReference type="EMBL" id="ML977597">
    <property type="protein sequence ID" value="KAF1999230.1"/>
    <property type="molecule type" value="Genomic_DNA"/>
</dbReference>
<feature type="region of interest" description="Disordered" evidence="1">
    <location>
        <begin position="146"/>
        <end position="178"/>
    </location>
</feature>
<proteinExistence type="predicted"/>